<name>A0A0K8PRN6_STRAJ</name>
<keyword evidence="3" id="KW-1185">Reference proteome</keyword>
<gene>
    <name evidence="2" type="ORF">SAZU_5395</name>
</gene>
<accession>A0A0K8PRN6</accession>
<feature type="region of interest" description="Disordered" evidence="1">
    <location>
        <begin position="58"/>
        <end position="103"/>
    </location>
</feature>
<dbReference type="AlphaFoldDB" id="A0A0K8PRN6"/>
<dbReference type="Proteomes" id="UP000053859">
    <property type="component" value="Unassembled WGS sequence"/>
</dbReference>
<protein>
    <submittedName>
        <fullName evidence="2">Two-component system, OmpR family, KDP operon response regulator KdpE</fullName>
    </submittedName>
</protein>
<evidence type="ECO:0000313" key="2">
    <source>
        <dbReference type="EMBL" id="GAP50537.1"/>
    </source>
</evidence>
<organism evidence="2 3">
    <name type="scientific">Streptomyces azureus</name>
    <dbReference type="NCBI Taxonomy" id="146537"/>
    <lineage>
        <taxon>Bacteria</taxon>
        <taxon>Bacillati</taxon>
        <taxon>Actinomycetota</taxon>
        <taxon>Actinomycetes</taxon>
        <taxon>Kitasatosporales</taxon>
        <taxon>Streptomycetaceae</taxon>
        <taxon>Streptomyces</taxon>
    </lineage>
</organism>
<reference evidence="2" key="1">
    <citation type="journal article" date="2015" name="Genome Announc.">
        <title>Draft Genome Sequence of Thiostrepton-Producing Streptomyces azureus ATCC 14921.</title>
        <authorList>
            <person name="Sakihara K."/>
            <person name="Maeda J."/>
            <person name="Tashiro K."/>
            <person name="Fujino Y."/>
            <person name="Kuhara S."/>
            <person name="Ohshima T."/>
            <person name="Ogata S."/>
            <person name="Doi K."/>
        </authorList>
    </citation>
    <scope>NUCLEOTIDE SEQUENCE [LARGE SCALE GENOMIC DNA]</scope>
    <source>
        <strain evidence="2">ATCC14921</strain>
    </source>
</reference>
<evidence type="ECO:0000313" key="3">
    <source>
        <dbReference type="Proteomes" id="UP000053859"/>
    </source>
</evidence>
<dbReference type="EMBL" id="DF968341">
    <property type="protein sequence ID" value="GAP50537.1"/>
    <property type="molecule type" value="Genomic_DNA"/>
</dbReference>
<evidence type="ECO:0000256" key="1">
    <source>
        <dbReference type="SAM" id="MobiDB-lite"/>
    </source>
</evidence>
<sequence>MLTGPGQLLQQHLTRPVGADEVGIGHPDHVDAVGGEPVHVAADFFKVVSAHRGLLGRTSGHLRDQGPGRRVAWGTSGRARRSQGPPGLCLMPNGRGDGRVPQEGGVKNLSIRIALDQTLAPVYLV</sequence>
<proteinExistence type="predicted"/>